<dbReference type="EMBL" id="JASPKY010000306">
    <property type="protein sequence ID" value="KAK9709606.1"/>
    <property type="molecule type" value="Genomic_DNA"/>
</dbReference>
<keyword evidence="7" id="KW-1185">Reference proteome</keyword>
<dbReference type="Pfam" id="PF23565">
    <property type="entry name" value="ARM_TANGO6"/>
    <property type="match status" value="1"/>
</dbReference>
<dbReference type="InterPro" id="IPR016024">
    <property type="entry name" value="ARM-type_fold"/>
</dbReference>
<evidence type="ECO:0000259" key="2">
    <source>
        <dbReference type="Pfam" id="PF10304"/>
    </source>
</evidence>
<evidence type="ECO:0000313" key="6">
    <source>
        <dbReference type="EMBL" id="KAK9709606.1"/>
    </source>
</evidence>
<dbReference type="AlphaFoldDB" id="A0AAW1JY00"/>
<comment type="caution">
    <text evidence="6">The sequence shown here is derived from an EMBL/GenBank/DDBJ whole genome shotgun (WGS) entry which is preliminary data.</text>
</comment>
<evidence type="ECO:0000259" key="4">
    <source>
        <dbReference type="Pfam" id="PF23565"/>
    </source>
</evidence>
<proteinExistence type="inferred from homology"/>
<protein>
    <submittedName>
        <fullName evidence="6">Required for nuclear transport of RNA pol II C-terminus 1</fullName>
    </submittedName>
</protein>
<evidence type="ECO:0000259" key="5">
    <source>
        <dbReference type="Pfam" id="PF25267"/>
    </source>
</evidence>
<dbReference type="SUPFAM" id="SSF48371">
    <property type="entry name" value="ARM repeat"/>
    <property type="match status" value="1"/>
</dbReference>
<dbReference type="InterPro" id="IPR057407">
    <property type="entry name" value="HEAT_TANGO6"/>
</dbReference>
<dbReference type="PANTHER" id="PTHR20959">
    <property type="entry name" value="TRANSPORT AND GOLGI ORGANIZATION PROTEIN 6 FAMILY MEMBER"/>
    <property type="match status" value="1"/>
</dbReference>
<reference evidence="6 7" key="1">
    <citation type="journal article" date="2024" name="BMC Genomics">
        <title>De novo assembly and annotation of Popillia japonica's genome with initial clues to its potential as an invasive pest.</title>
        <authorList>
            <person name="Cucini C."/>
            <person name="Boschi S."/>
            <person name="Funari R."/>
            <person name="Cardaioli E."/>
            <person name="Iannotti N."/>
            <person name="Marturano G."/>
            <person name="Paoli F."/>
            <person name="Bruttini M."/>
            <person name="Carapelli A."/>
            <person name="Frati F."/>
            <person name="Nardi F."/>
        </authorList>
    </citation>
    <scope>NUCLEOTIDE SEQUENCE [LARGE SCALE GENOMIC DNA]</scope>
    <source>
        <strain evidence="6">DMR45628</strain>
    </source>
</reference>
<feature type="domain" description="TANGO6 HEAT repeat" evidence="4">
    <location>
        <begin position="257"/>
        <end position="443"/>
    </location>
</feature>
<organism evidence="6 7">
    <name type="scientific">Popillia japonica</name>
    <name type="common">Japanese beetle</name>
    <dbReference type="NCBI Taxonomy" id="7064"/>
    <lineage>
        <taxon>Eukaryota</taxon>
        <taxon>Metazoa</taxon>
        <taxon>Ecdysozoa</taxon>
        <taxon>Arthropoda</taxon>
        <taxon>Hexapoda</taxon>
        <taxon>Insecta</taxon>
        <taxon>Pterygota</taxon>
        <taxon>Neoptera</taxon>
        <taxon>Endopterygota</taxon>
        <taxon>Coleoptera</taxon>
        <taxon>Polyphaga</taxon>
        <taxon>Scarabaeiformia</taxon>
        <taxon>Scarabaeidae</taxon>
        <taxon>Rutelinae</taxon>
        <taxon>Popillia</taxon>
    </lineage>
</organism>
<dbReference type="PANTHER" id="PTHR20959:SF1">
    <property type="entry name" value="TRANSPORT AND GOLGI ORGANIZATION PROTEIN 6 HOMOLOG"/>
    <property type="match status" value="1"/>
</dbReference>
<dbReference type="Gene3D" id="1.25.10.10">
    <property type="entry name" value="Leucine-rich Repeat Variant"/>
    <property type="match status" value="1"/>
</dbReference>
<dbReference type="Pfam" id="PF10304">
    <property type="entry name" value="RTP1_C2"/>
    <property type="match status" value="1"/>
</dbReference>
<name>A0AAW1JY00_POPJA</name>
<dbReference type="Pfam" id="PF10363">
    <property type="entry name" value="RTP1_C1"/>
    <property type="match status" value="1"/>
</dbReference>
<gene>
    <name evidence="6" type="ORF">QE152_g26518</name>
</gene>
<dbReference type="Pfam" id="PF25267">
    <property type="entry name" value="TANGO6_N"/>
    <property type="match status" value="1"/>
</dbReference>
<dbReference type="InterPro" id="IPR019451">
    <property type="entry name" value="Rtp1_C1"/>
</dbReference>
<dbReference type="Proteomes" id="UP001458880">
    <property type="component" value="Unassembled WGS sequence"/>
</dbReference>
<evidence type="ECO:0000313" key="7">
    <source>
        <dbReference type="Proteomes" id="UP001458880"/>
    </source>
</evidence>
<evidence type="ECO:0000256" key="1">
    <source>
        <dbReference type="ARBA" id="ARBA00005724"/>
    </source>
</evidence>
<dbReference type="InterPro" id="IPR019414">
    <property type="entry name" value="Rtp1_C2"/>
</dbReference>
<dbReference type="InterPro" id="IPR057347">
    <property type="entry name" value="TANGO6_N"/>
</dbReference>
<feature type="domain" description="RNA polymerase II assembly factor Rtp1 C-terminal" evidence="2">
    <location>
        <begin position="879"/>
        <end position="912"/>
    </location>
</feature>
<feature type="domain" description="RNA polymerase II assembly factor Rtp1 C-terminal" evidence="3">
    <location>
        <begin position="674"/>
        <end position="787"/>
    </location>
</feature>
<dbReference type="InterPro" id="IPR011989">
    <property type="entry name" value="ARM-like"/>
</dbReference>
<dbReference type="GO" id="GO:0009306">
    <property type="term" value="P:protein secretion"/>
    <property type="evidence" value="ECO:0007669"/>
    <property type="project" value="TreeGrafter"/>
</dbReference>
<dbReference type="InterPro" id="IPR039600">
    <property type="entry name" value="TANGO6/Rtp1"/>
</dbReference>
<feature type="domain" description="TANGO6 N-terminal" evidence="5">
    <location>
        <begin position="82"/>
        <end position="230"/>
    </location>
</feature>
<accession>A0AAW1JY00</accession>
<sequence>MEKKTIVDKLILLNSHNPGDCEGDLSTLCDINIGLISNANIKDIVNKAANTFNPNDNSIIWEYMRFNFYYLNLLRDSLDSTPSNDVLSVQQTKFLKNVLNNVVAIGIRCNLQPKMPGYRKLPTQYVEECEPVLNSYNRLVATSHALISYVKCQKLRNVILAGSFKFILSALYQIIYCPLKKPDLVDDNKLNSFIMTEELYERFTKEKALFKKELEYLEKSLLKTLYVRETMLLPENNSPPSWFMKAIAENLNKLICSDKGIETVVWAMIDPSVDYDPNDKAKNWKILDVITKLILNLRTKPDFITVICGQMIDLFNLKDRNGKYGVPFEDLFVLCAKKLFYLDENLCRSTLLPVILNQCEVFASKRHGFQDKEKVTDLIVRIVRILYSCFVENTAEKLPFVLLASSMPVIVSLYLMTAHFSNISLNELEDILINYLIGRGDREKTVFFNLFLFNITVEGTENFREDIFIEQEQKDLVIRTCNVRNIVSIDQRGNLLMKLCKIKTDLSLNLFIYLLNVLIDNQRYLTPSNKPDLLEIEDGFVFDETFQRKLVVYRMLSELAEDRAIQDYIQENPIEIIKYLQDTLQNALDAGIHKTEDGDSQKFQTIFTLIMILQALIMNSDKYDHFKGLLNVLKPLFRESMNVEFRNLVKGVIDVLEDDKFKGSGAKIKPKSEFEKALDDVHDSLLPVRGHGLMVLSKLIEDKDSEALDRKSYVLNVFQQNLKEEDSFIYLSAINGLASMGYLFPDVILNLLTDEYSDFSRRNADDGPELRMKLGEILLRVIKTLGEFAPKYKSLLLNTFLVGAKDEDHLIRASSLSNLGEVCKVLGYKLGTIVVEILVCVHAIITTDKAIEPRRAAVTVIRQLFAGLEVETITFLKDHILELYRTLKNIYEVDKDEVMRLQAQLALEQLNENVKEFLMVGPRLQADKIFVLPDTESSIKLL</sequence>
<evidence type="ECO:0000259" key="3">
    <source>
        <dbReference type="Pfam" id="PF10363"/>
    </source>
</evidence>
<comment type="similarity">
    <text evidence="1">Belongs to the Tango6 family.</text>
</comment>